<dbReference type="SUPFAM" id="SSF57701">
    <property type="entry name" value="Zn2/Cys6 DNA-binding domain"/>
    <property type="match status" value="1"/>
</dbReference>
<feature type="region of interest" description="Disordered" evidence="6">
    <location>
        <begin position="1"/>
        <end position="26"/>
    </location>
</feature>
<evidence type="ECO:0000256" key="4">
    <source>
        <dbReference type="ARBA" id="ARBA00023163"/>
    </source>
</evidence>
<dbReference type="GO" id="GO:0000981">
    <property type="term" value="F:DNA-binding transcription factor activity, RNA polymerase II-specific"/>
    <property type="evidence" value="ECO:0007669"/>
    <property type="project" value="InterPro"/>
</dbReference>
<proteinExistence type="predicted"/>
<keyword evidence="1" id="KW-0479">Metal-binding</keyword>
<dbReference type="GO" id="GO:0008270">
    <property type="term" value="F:zinc ion binding"/>
    <property type="evidence" value="ECO:0007669"/>
    <property type="project" value="InterPro"/>
</dbReference>
<evidence type="ECO:0000256" key="3">
    <source>
        <dbReference type="ARBA" id="ARBA00023125"/>
    </source>
</evidence>
<dbReference type="OrthoDB" id="424974at2759"/>
<protein>
    <recommendedName>
        <fullName evidence="7">Zn(2)-C6 fungal-type domain-containing protein</fullName>
    </recommendedName>
</protein>
<dbReference type="GO" id="GO:0000435">
    <property type="term" value="P:positive regulation of transcription from RNA polymerase II promoter by galactose"/>
    <property type="evidence" value="ECO:0007669"/>
    <property type="project" value="TreeGrafter"/>
</dbReference>
<evidence type="ECO:0000256" key="2">
    <source>
        <dbReference type="ARBA" id="ARBA00023015"/>
    </source>
</evidence>
<dbReference type="CDD" id="cd00067">
    <property type="entry name" value="GAL4"/>
    <property type="match status" value="1"/>
</dbReference>
<evidence type="ECO:0000256" key="1">
    <source>
        <dbReference type="ARBA" id="ARBA00022723"/>
    </source>
</evidence>
<keyword evidence="5" id="KW-0539">Nucleus</keyword>
<evidence type="ECO:0000256" key="5">
    <source>
        <dbReference type="ARBA" id="ARBA00023242"/>
    </source>
</evidence>
<accession>A0A9N9Z9N7</accession>
<keyword evidence="3" id="KW-0238">DNA-binding</keyword>
<dbReference type="GO" id="GO:0005634">
    <property type="term" value="C:nucleus"/>
    <property type="evidence" value="ECO:0007669"/>
    <property type="project" value="TreeGrafter"/>
</dbReference>
<sequence length="667" mass="74695">MAASALGKRARTDDDSNPNPDTRRRAVRKRAALACDECRVRKRRCDGGFPTCGGCTHRRSACVYSSEVEARAWQSSTLQSLRSRLEELEAAETASNVGLGASSPHRDSHMPARTQLPEGEDEGIVQSEEAVPPTQQQTAMAPSILAEPRSFEKLMKPILQAVEQPSKGPSNPTPSSLKDHNTAQCTCDFLLGATEWSLPLRRVADQLVDTYFARVQRIYPILHQPTFRRRYNLLWQSGSGGVTRTCLGLCKTKNECKLFAAMLQAVFGLAALLGAGSPEDNAVQADAFFSRAQKLNFLDTLDDDVGLELVQLGLIMGFYLQGTDTFSKCWNITGLTIRLAQNMGLHLDLEEARLKGLVPSQVTQLEQEMRSRVWYGCVVLEREVSMSFGRKLTALPIATNPRLPNLVDDDLLSDQPGKWNTQTDGLPSLVESFVYTAKLYDIFYRLLDRPELQEPISPDKGYEVPEGGLSSIRALLELDHAVMEWREGLPSYLRYEPELTERNTTDSLSTLNRSSPPHPDLTIQAQRLYLRFLNIRILILRPALDQLFEKQRRNQTEPGKRRHRRLGDAILRDAAIQCVQCAQELAIFLDAQVRSKNLIAWWYNVTCRSQTSGYCGEAMLTLGQTFRVARARFSSAWPAASETVVCWKSHSQALWTCVFRGSPDIQG</sequence>
<dbReference type="PROSITE" id="PS00463">
    <property type="entry name" value="ZN2_CY6_FUNGAL_1"/>
    <property type="match status" value="1"/>
</dbReference>
<dbReference type="Proteomes" id="UP000775872">
    <property type="component" value="Unassembled WGS sequence"/>
</dbReference>
<dbReference type="SMART" id="SM00066">
    <property type="entry name" value="GAL4"/>
    <property type="match status" value="1"/>
</dbReference>
<gene>
    <name evidence="8" type="ORF">CSOL1703_00014687</name>
</gene>
<keyword evidence="2" id="KW-0805">Transcription regulation</keyword>
<dbReference type="Pfam" id="PF04082">
    <property type="entry name" value="Fungal_trans"/>
    <property type="match status" value="1"/>
</dbReference>
<reference evidence="8" key="1">
    <citation type="submission" date="2021-10" db="EMBL/GenBank/DDBJ databases">
        <authorList>
            <person name="Piombo E."/>
        </authorList>
    </citation>
    <scope>NUCLEOTIDE SEQUENCE</scope>
</reference>
<dbReference type="GO" id="GO:0000978">
    <property type="term" value="F:RNA polymerase II cis-regulatory region sequence-specific DNA binding"/>
    <property type="evidence" value="ECO:0007669"/>
    <property type="project" value="TreeGrafter"/>
</dbReference>
<dbReference type="AlphaFoldDB" id="A0A9N9Z9N7"/>
<dbReference type="PANTHER" id="PTHR47424">
    <property type="entry name" value="REGULATORY PROTEIN GAL4"/>
    <property type="match status" value="1"/>
</dbReference>
<comment type="caution">
    <text evidence="8">The sequence shown here is derived from an EMBL/GenBank/DDBJ whole genome shotgun (WGS) entry which is preliminary data.</text>
</comment>
<evidence type="ECO:0000313" key="8">
    <source>
        <dbReference type="EMBL" id="CAH0051365.1"/>
    </source>
</evidence>
<dbReference type="GO" id="GO:0006351">
    <property type="term" value="P:DNA-templated transcription"/>
    <property type="evidence" value="ECO:0007669"/>
    <property type="project" value="InterPro"/>
</dbReference>
<feature type="domain" description="Zn(2)-C6 fungal-type" evidence="7">
    <location>
        <begin position="34"/>
        <end position="64"/>
    </location>
</feature>
<dbReference type="EMBL" id="CABFOC020000040">
    <property type="protein sequence ID" value="CAH0051365.1"/>
    <property type="molecule type" value="Genomic_DNA"/>
</dbReference>
<dbReference type="InterPro" id="IPR007219">
    <property type="entry name" value="XnlR_reg_dom"/>
</dbReference>
<dbReference type="PANTHER" id="PTHR47424:SF3">
    <property type="entry name" value="REGULATORY PROTEIN GAL4"/>
    <property type="match status" value="1"/>
</dbReference>
<dbReference type="InterPro" id="IPR001138">
    <property type="entry name" value="Zn2Cys6_DnaBD"/>
</dbReference>
<dbReference type="Gene3D" id="4.10.240.10">
    <property type="entry name" value="Zn(2)-C6 fungal-type DNA-binding domain"/>
    <property type="match status" value="1"/>
</dbReference>
<evidence type="ECO:0000256" key="6">
    <source>
        <dbReference type="SAM" id="MobiDB-lite"/>
    </source>
</evidence>
<name>A0A9N9Z9N7_9HYPO</name>
<evidence type="ECO:0000259" key="7">
    <source>
        <dbReference type="PROSITE" id="PS50048"/>
    </source>
</evidence>
<organism evidence="8 9">
    <name type="scientific">Clonostachys solani</name>
    <dbReference type="NCBI Taxonomy" id="160281"/>
    <lineage>
        <taxon>Eukaryota</taxon>
        <taxon>Fungi</taxon>
        <taxon>Dikarya</taxon>
        <taxon>Ascomycota</taxon>
        <taxon>Pezizomycotina</taxon>
        <taxon>Sordariomycetes</taxon>
        <taxon>Hypocreomycetidae</taxon>
        <taxon>Hypocreales</taxon>
        <taxon>Bionectriaceae</taxon>
        <taxon>Clonostachys</taxon>
    </lineage>
</organism>
<dbReference type="Pfam" id="PF00172">
    <property type="entry name" value="Zn_clus"/>
    <property type="match status" value="1"/>
</dbReference>
<dbReference type="PROSITE" id="PS50048">
    <property type="entry name" value="ZN2_CY6_FUNGAL_2"/>
    <property type="match status" value="1"/>
</dbReference>
<keyword evidence="9" id="KW-1185">Reference proteome</keyword>
<dbReference type="SMART" id="SM00906">
    <property type="entry name" value="Fungal_trans"/>
    <property type="match status" value="1"/>
</dbReference>
<evidence type="ECO:0000313" key="9">
    <source>
        <dbReference type="Proteomes" id="UP000775872"/>
    </source>
</evidence>
<dbReference type="InterPro" id="IPR051127">
    <property type="entry name" value="Fungal_SecMet_Regulators"/>
</dbReference>
<dbReference type="CDD" id="cd12148">
    <property type="entry name" value="fungal_TF_MHR"/>
    <property type="match status" value="1"/>
</dbReference>
<dbReference type="InterPro" id="IPR036864">
    <property type="entry name" value="Zn2-C6_fun-type_DNA-bd_sf"/>
</dbReference>
<keyword evidence="4" id="KW-0804">Transcription</keyword>
<feature type="region of interest" description="Disordered" evidence="6">
    <location>
        <begin position="93"/>
        <end position="114"/>
    </location>
</feature>